<sequence>MSSGYLQKPIMEPSDSGKIISIIFFFSITQRKSNKNHVFVFQQFLRARWASAKKFYAHLYAYQSAYFLFPLNDSWIIRLKLWKMRYIQYYIFHKTNYFTHYNHNLPFLNPNLIFLKISSEAEAWRFLVLTNDKYVIW</sequence>
<dbReference type="AlphaFoldDB" id="K2FE53"/>
<organism evidence="1">
    <name type="scientific">uncultured bacterium</name>
    <name type="common">gcode 4</name>
    <dbReference type="NCBI Taxonomy" id="1234023"/>
    <lineage>
        <taxon>Bacteria</taxon>
        <taxon>environmental samples</taxon>
    </lineage>
</organism>
<name>K2FE53_9BACT</name>
<evidence type="ECO:0000313" key="1">
    <source>
        <dbReference type="EMBL" id="EKE29431.1"/>
    </source>
</evidence>
<comment type="caution">
    <text evidence="1">The sequence shown here is derived from an EMBL/GenBank/DDBJ whole genome shotgun (WGS) entry which is preliminary data.</text>
</comment>
<dbReference type="EMBL" id="AMFJ01000176">
    <property type="protein sequence ID" value="EKE29431.1"/>
    <property type="molecule type" value="Genomic_DNA"/>
</dbReference>
<protein>
    <submittedName>
        <fullName evidence="1">Uncharacterized protein</fullName>
    </submittedName>
</protein>
<reference evidence="1" key="1">
    <citation type="journal article" date="2012" name="Science">
        <title>Fermentation, hydrogen, and sulfur metabolism in multiple uncultivated bacterial phyla.</title>
        <authorList>
            <person name="Wrighton K.C."/>
            <person name="Thomas B.C."/>
            <person name="Sharon I."/>
            <person name="Miller C.S."/>
            <person name="Castelle C.J."/>
            <person name="VerBerkmoes N.C."/>
            <person name="Wilkins M.J."/>
            <person name="Hettich R.L."/>
            <person name="Lipton M.S."/>
            <person name="Williams K.H."/>
            <person name="Long P.E."/>
            <person name="Banfield J.F."/>
        </authorList>
    </citation>
    <scope>NUCLEOTIDE SEQUENCE [LARGE SCALE GENOMIC DNA]</scope>
</reference>
<accession>K2FE53</accession>
<gene>
    <name evidence="1" type="ORF">ACD_2C00176G0002</name>
</gene>
<proteinExistence type="predicted"/>